<dbReference type="InterPro" id="IPR008153">
    <property type="entry name" value="GAE_dom"/>
</dbReference>
<dbReference type="Gene3D" id="1.25.10.10">
    <property type="entry name" value="Leucine-rich Repeat Variant"/>
    <property type="match status" value="1"/>
</dbReference>
<protein>
    <recommendedName>
        <fullName evidence="10">AP-1 complex subunit gamma</fullName>
    </recommendedName>
</protein>
<dbReference type="InterPro" id="IPR008152">
    <property type="entry name" value="Clathrin_a/b/g-adaptin_app_Ig"/>
</dbReference>
<keyword evidence="7 10" id="KW-0472">Membrane</keyword>
<dbReference type="InterPro" id="IPR016024">
    <property type="entry name" value="ARM-type_fold"/>
</dbReference>
<evidence type="ECO:0000256" key="10">
    <source>
        <dbReference type="PIRNR" id="PIRNR037094"/>
    </source>
</evidence>
<dbReference type="FunFam" id="1.25.10.10:FF:000030">
    <property type="entry name" value="AP-1 complex subunit gamma"/>
    <property type="match status" value="1"/>
</dbReference>
<evidence type="ECO:0000256" key="3">
    <source>
        <dbReference type="ARBA" id="ARBA00006613"/>
    </source>
</evidence>
<reference evidence="12" key="1">
    <citation type="submission" date="2021-04" db="EMBL/GenBank/DDBJ databases">
        <authorList>
            <consortium name="Molecular Ecology Group"/>
        </authorList>
    </citation>
    <scope>NUCLEOTIDE SEQUENCE</scope>
</reference>
<keyword evidence="13" id="KW-1185">Reference proteome</keyword>
<evidence type="ECO:0000259" key="11">
    <source>
        <dbReference type="PROSITE" id="PS50180"/>
    </source>
</evidence>
<proteinExistence type="inferred from homology"/>
<keyword evidence="5 10" id="KW-0653">Protein transport</keyword>
<dbReference type="AlphaFoldDB" id="A0A8S3ZGV2"/>
<keyword evidence="4 10" id="KW-0813">Transport</keyword>
<dbReference type="InterPro" id="IPR011989">
    <property type="entry name" value="ARM-like"/>
</dbReference>
<dbReference type="OrthoDB" id="28053at2759"/>
<keyword evidence="8 10" id="KW-0968">Cytoplasmic vesicle</keyword>
<accession>A0A8S3ZGV2</accession>
<dbReference type="GO" id="GO:0030121">
    <property type="term" value="C:AP-1 adaptor complex"/>
    <property type="evidence" value="ECO:0007669"/>
    <property type="project" value="InterPro"/>
</dbReference>
<gene>
    <name evidence="12" type="ORF">CUNI_LOCUS11920</name>
</gene>
<dbReference type="Proteomes" id="UP000678393">
    <property type="component" value="Unassembled WGS sequence"/>
</dbReference>
<keyword evidence="6 10" id="KW-0333">Golgi apparatus</keyword>
<dbReference type="Pfam" id="PF02883">
    <property type="entry name" value="Alpha_adaptinC2"/>
    <property type="match status" value="1"/>
</dbReference>
<dbReference type="PROSITE" id="PS50180">
    <property type="entry name" value="GAE"/>
    <property type="match status" value="1"/>
</dbReference>
<dbReference type="SUPFAM" id="SSF49348">
    <property type="entry name" value="Clathrin adaptor appendage domain"/>
    <property type="match status" value="1"/>
</dbReference>
<dbReference type="InterPro" id="IPR017107">
    <property type="entry name" value="AP1_complex_gsu"/>
</dbReference>
<dbReference type="InterPro" id="IPR050840">
    <property type="entry name" value="Adaptor_Complx_Large_Subunit"/>
</dbReference>
<name>A0A8S3ZGV2_9EUPU</name>
<comment type="similarity">
    <text evidence="3 10">Belongs to the adaptor complexes large subunit family.</text>
</comment>
<dbReference type="Pfam" id="PF01602">
    <property type="entry name" value="Adaptin_N"/>
    <property type="match status" value="1"/>
</dbReference>
<dbReference type="EMBL" id="CAJHNH020002336">
    <property type="protein sequence ID" value="CAG5126362.1"/>
    <property type="molecule type" value="Genomic_DNA"/>
</dbReference>
<evidence type="ECO:0000256" key="9">
    <source>
        <dbReference type="ARBA" id="ARBA00029433"/>
    </source>
</evidence>
<dbReference type="SMART" id="SM00809">
    <property type="entry name" value="Alpha_adaptinC2"/>
    <property type="match status" value="1"/>
</dbReference>
<sequence>MNVLKAVSMPAPKRLRDLIREIRSARTAADERAVVNKECATIRDSFRDQDNTYRCRNVAKLLYIHMLGYPAHFGQLECMKLIASARFTDKRIGYLGAMLLLDERQDVHLLITNSLKNDLSHQTQYIQSLALCTLGAICSVEMSRDLAGEVEKMIKSSNAYIKKKAILCAFGIIRKVPDLMEMFIPATRSLLNEKNHGVLLTAVCLITEMSEKSPDTLHHFRKLVPQLVRVLKNLIMAGYSPEHDVSGVSDPFLQVKILRLLRILGHNDSEASETMNDILAQVATNTDTSKNVGHAILYEIVLTIMGIQSEAGLRVLAVNILGRFLLNNDKNIRYVALNTLLRVVSADYNAVQRHRTTIVDCLKDPDISIRRRAIELSFALINHNNVRGMMKELLLFLETCDPEFKSDCCSNIVMAAAKYSPNKRWHIDTVFKVLTTAGNYIKGDVVTIAIQLVSETSSLHAYSVQQLFRFLRNDYTQQPLAQVAAWCIGEYGELINSVNIEEEEPLQVTEDEVITLLEKVLANNNSSVVTKEYVITALMKLSSRLSSCTSRLKKIITTYGSSTNVELQQRSVEYTNLFTRYDHLRPAVLERMPLIQAHPHSLEDTFTDDNEVNLLADSVSRTNVHNLAISPTQPTENGDILDIMSNGTPAAPPIQSNRGGGAIDLLDLLGDLGSDVPPVNNNTVLSPVGGNNFLDGFIQTTAPPNNFVNGASSLPVVTAFNKNGLIVEFICQRANNDATKTVINMKAANSSPFPMLDFVFQAAVPKSFQLNLQSPSGSVIPPVNAGTVTQLIELINPQKQPIRMRLKISYTQNGNTISEMGEVNTFPPELWQ</sequence>
<organism evidence="12 13">
    <name type="scientific">Candidula unifasciata</name>
    <dbReference type="NCBI Taxonomy" id="100452"/>
    <lineage>
        <taxon>Eukaryota</taxon>
        <taxon>Metazoa</taxon>
        <taxon>Spiralia</taxon>
        <taxon>Lophotrochozoa</taxon>
        <taxon>Mollusca</taxon>
        <taxon>Gastropoda</taxon>
        <taxon>Heterobranchia</taxon>
        <taxon>Euthyneura</taxon>
        <taxon>Panpulmonata</taxon>
        <taxon>Eupulmonata</taxon>
        <taxon>Stylommatophora</taxon>
        <taxon>Helicina</taxon>
        <taxon>Helicoidea</taxon>
        <taxon>Geomitridae</taxon>
        <taxon>Candidula</taxon>
    </lineage>
</organism>
<evidence type="ECO:0000256" key="6">
    <source>
        <dbReference type="ARBA" id="ARBA00023034"/>
    </source>
</evidence>
<evidence type="ECO:0000256" key="4">
    <source>
        <dbReference type="ARBA" id="ARBA00022448"/>
    </source>
</evidence>
<evidence type="ECO:0000256" key="1">
    <source>
        <dbReference type="ARBA" id="ARBA00004156"/>
    </source>
</evidence>
<feature type="domain" description="GAE" evidence="11">
    <location>
        <begin position="712"/>
        <end position="827"/>
    </location>
</feature>
<dbReference type="Gene3D" id="2.60.40.1230">
    <property type="match status" value="1"/>
</dbReference>
<dbReference type="InterPro" id="IPR013041">
    <property type="entry name" value="Clathrin_app_Ig-like_sf"/>
</dbReference>
<evidence type="ECO:0000256" key="2">
    <source>
        <dbReference type="ARBA" id="ARBA00004555"/>
    </source>
</evidence>
<evidence type="ECO:0000313" key="12">
    <source>
        <dbReference type="EMBL" id="CAG5126362.1"/>
    </source>
</evidence>
<evidence type="ECO:0000256" key="8">
    <source>
        <dbReference type="ARBA" id="ARBA00023329"/>
    </source>
</evidence>
<dbReference type="PIRSF" id="PIRSF037094">
    <property type="entry name" value="AP1_complex_gamma"/>
    <property type="match status" value="1"/>
</dbReference>
<evidence type="ECO:0000313" key="13">
    <source>
        <dbReference type="Proteomes" id="UP000678393"/>
    </source>
</evidence>
<dbReference type="PANTHER" id="PTHR22780">
    <property type="entry name" value="ADAPTIN, ALPHA/GAMMA/EPSILON"/>
    <property type="match status" value="1"/>
</dbReference>
<evidence type="ECO:0000256" key="7">
    <source>
        <dbReference type="ARBA" id="ARBA00023136"/>
    </source>
</evidence>
<dbReference type="GO" id="GO:0016192">
    <property type="term" value="P:vesicle-mediated transport"/>
    <property type="evidence" value="ECO:0007669"/>
    <property type="project" value="InterPro"/>
</dbReference>
<comment type="caution">
    <text evidence="12">The sequence shown here is derived from an EMBL/GenBank/DDBJ whole genome shotgun (WGS) entry which is preliminary data.</text>
</comment>
<dbReference type="GO" id="GO:0006886">
    <property type="term" value="P:intracellular protein transport"/>
    <property type="evidence" value="ECO:0007669"/>
    <property type="project" value="UniProtKB-UniRule"/>
</dbReference>
<evidence type="ECO:0000256" key="5">
    <source>
        <dbReference type="ARBA" id="ARBA00022927"/>
    </source>
</evidence>
<dbReference type="SUPFAM" id="SSF48371">
    <property type="entry name" value="ARM repeat"/>
    <property type="match status" value="1"/>
</dbReference>
<dbReference type="InterPro" id="IPR002553">
    <property type="entry name" value="Clathrin/coatomer_adapt-like_N"/>
</dbReference>
<comment type="subcellular location">
    <subcellularLocation>
        <location evidence="1">Cytoplasmic vesicle membrane</location>
    </subcellularLocation>
    <subcellularLocation>
        <location evidence="9">Endomembrane system</location>
        <topology evidence="9">Peripheral membrane protein</topology>
        <orientation evidence="9">Cytoplasmic side</orientation>
    </subcellularLocation>
    <subcellularLocation>
        <location evidence="2">Golgi apparatus</location>
    </subcellularLocation>
</comment>